<comment type="caution">
    <text evidence="4">The sequence shown here is derived from an EMBL/GenBank/DDBJ whole genome shotgun (WGS) entry which is preliminary data.</text>
</comment>
<keyword evidence="5" id="KW-1185">Reference proteome</keyword>
<dbReference type="PANTHER" id="PTHR12907">
    <property type="entry name" value="EGL NINE HOMOLOG-RELATED"/>
    <property type="match status" value="1"/>
</dbReference>
<dbReference type="PANTHER" id="PTHR12907:SF26">
    <property type="entry name" value="HIF PROLYL HYDROXYLASE, ISOFORM C"/>
    <property type="match status" value="1"/>
</dbReference>
<sequence>MLLRPKSGRMSVQALLSRSVGDICCRGRGCRASRSWRYSRHLGSARRCGHGEQPTEGVDLSEELRGAGSAQDDISERVNYAVLDNQKGIITQLQQYGYCLIDGFLGGKIHGHPDRIRDELKKLFDRGWFSEESEEASGFKVGSYRIRYDDRDNRYKTELFSAAPSRKFDGSSEAKEKAVETQYEVAPGVVKFARSLLTCLADPVARAAGGAMSTKIAIGEVNALCGQGARIDRRVHNVYGWNTQQGFSRDPRKLTIFYFANPKWRPELGGNLQLEGVISPTGQVSLDPQHDRLVMFWSDKTVWSIAPTQELQPLFRTGMKNKNTFFASPLKASRAQAERAAEIQKKVDDLQTEANTITCDVDALRQALEQLYQETEADNEAGMSDVPIVPHAIAVALDRGLGVGPNADPQETPQVNQAQLAATQPKAGNYNQQEVTPGHTSSSCLPPPNPSPALARQLTQAQSLQSAAQALAVHASPKRETRGEIRSTDEVAIETADGQLQPFPPPPGAQRSFPGDEQSL</sequence>
<feature type="compositionally biased region" description="Polar residues" evidence="3">
    <location>
        <begin position="429"/>
        <end position="440"/>
    </location>
</feature>
<evidence type="ECO:0000256" key="2">
    <source>
        <dbReference type="SAM" id="Coils"/>
    </source>
</evidence>
<dbReference type="Gene3D" id="2.60.120.620">
    <property type="entry name" value="q2cbj1_9rhob like domain"/>
    <property type="match status" value="1"/>
</dbReference>
<dbReference type="Proteomes" id="UP001189429">
    <property type="component" value="Unassembled WGS sequence"/>
</dbReference>
<reference evidence="4" key="1">
    <citation type="submission" date="2023-10" db="EMBL/GenBank/DDBJ databases">
        <authorList>
            <person name="Chen Y."/>
            <person name="Shah S."/>
            <person name="Dougan E. K."/>
            <person name="Thang M."/>
            <person name="Chan C."/>
        </authorList>
    </citation>
    <scope>NUCLEOTIDE SEQUENCE [LARGE SCALE GENOMIC DNA]</scope>
</reference>
<keyword evidence="1" id="KW-0847">Vitamin C</keyword>
<keyword evidence="2" id="KW-0175">Coiled coil</keyword>
<feature type="coiled-coil region" evidence="2">
    <location>
        <begin position="333"/>
        <end position="381"/>
    </location>
</feature>
<feature type="region of interest" description="Disordered" evidence="3">
    <location>
        <begin position="429"/>
        <end position="453"/>
    </location>
</feature>
<protein>
    <submittedName>
        <fullName evidence="4">Uncharacterized protein</fullName>
    </submittedName>
</protein>
<evidence type="ECO:0000313" key="4">
    <source>
        <dbReference type="EMBL" id="CAK0834407.1"/>
    </source>
</evidence>
<feature type="compositionally biased region" description="Basic and acidic residues" evidence="3">
    <location>
        <begin position="477"/>
        <end position="489"/>
    </location>
</feature>
<organism evidence="4 5">
    <name type="scientific">Prorocentrum cordatum</name>
    <dbReference type="NCBI Taxonomy" id="2364126"/>
    <lineage>
        <taxon>Eukaryota</taxon>
        <taxon>Sar</taxon>
        <taxon>Alveolata</taxon>
        <taxon>Dinophyceae</taxon>
        <taxon>Prorocentrales</taxon>
        <taxon>Prorocentraceae</taxon>
        <taxon>Prorocentrum</taxon>
    </lineage>
</organism>
<proteinExistence type="predicted"/>
<dbReference type="EMBL" id="CAUYUJ010012669">
    <property type="protein sequence ID" value="CAK0834407.1"/>
    <property type="molecule type" value="Genomic_DNA"/>
</dbReference>
<accession>A0ABN9SR98</accession>
<evidence type="ECO:0000256" key="1">
    <source>
        <dbReference type="ARBA" id="ARBA00022896"/>
    </source>
</evidence>
<gene>
    <name evidence="4" type="ORF">PCOR1329_LOCUS31840</name>
</gene>
<evidence type="ECO:0000256" key="3">
    <source>
        <dbReference type="SAM" id="MobiDB-lite"/>
    </source>
</evidence>
<evidence type="ECO:0000313" key="5">
    <source>
        <dbReference type="Proteomes" id="UP001189429"/>
    </source>
</evidence>
<dbReference type="InterPro" id="IPR051559">
    <property type="entry name" value="HIF_prolyl_hydroxylases"/>
</dbReference>
<name>A0ABN9SR98_9DINO</name>
<feature type="region of interest" description="Disordered" evidence="3">
    <location>
        <begin position="471"/>
        <end position="520"/>
    </location>
</feature>